<dbReference type="InterPro" id="IPR005119">
    <property type="entry name" value="LysR_subst-bd"/>
</dbReference>
<dbReference type="Gene3D" id="3.40.190.290">
    <property type="match status" value="1"/>
</dbReference>
<sequence length="302" mass="34431">MELRWLEDFIALARTRHFSRAADEQNVTQPTFSRRIKLLEEEMGTTLINRQTLPLSLTPAGEEFLALCEQTTERVRMTRERITRLNEAQSRRLLLAAPQSLLSHFLTDWLEEMGQPPLQPYLRATGWLAADYFQALERGECDLAICYWTKGRTPLELDMTAFEHRVIGAERLVPVSIPDDAGQPRFTLPGEKRAPQPLIAYHARGLMQAAIEDHLARQPKACHFNVLTESIQSSNVKELVCLGHGLGWLPERVARDALTAGRLVRAGPSQWDIFLQVRLYRHREAHQSGLETFWSSLDEAAV</sequence>
<evidence type="ECO:0000256" key="3">
    <source>
        <dbReference type="ARBA" id="ARBA00023125"/>
    </source>
</evidence>
<dbReference type="GO" id="GO:0000976">
    <property type="term" value="F:transcription cis-regulatory region binding"/>
    <property type="evidence" value="ECO:0007669"/>
    <property type="project" value="TreeGrafter"/>
</dbReference>
<proteinExistence type="inferred from homology"/>
<dbReference type="InterPro" id="IPR036388">
    <property type="entry name" value="WH-like_DNA-bd_sf"/>
</dbReference>
<dbReference type="RefSeq" id="WP_092523982.1">
    <property type="nucleotide sequence ID" value="NZ_FNCI01000003.1"/>
</dbReference>
<name>A0A1G7QC94_9GAMM</name>
<evidence type="ECO:0000313" key="6">
    <source>
        <dbReference type="EMBL" id="SDF96197.1"/>
    </source>
</evidence>
<dbReference type="GO" id="GO:0003700">
    <property type="term" value="F:DNA-binding transcription factor activity"/>
    <property type="evidence" value="ECO:0007669"/>
    <property type="project" value="InterPro"/>
</dbReference>
<protein>
    <submittedName>
        <fullName evidence="6">DNA-binding transcriptional regulator, LysR family</fullName>
    </submittedName>
</protein>
<dbReference type="EMBL" id="FNCI01000003">
    <property type="protein sequence ID" value="SDF96197.1"/>
    <property type="molecule type" value="Genomic_DNA"/>
</dbReference>
<dbReference type="SUPFAM" id="SSF46785">
    <property type="entry name" value="Winged helix' DNA-binding domain"/>
    <property type="match status" value="1"/>
</dbReference>
<dbReference type="STRING" id="284577.SAMN05216571_103201"/>
<reference evidence="6 7" key="1">
    <citation type="submission" date="2016-10" db="EMBL/GenBank/DDBJ databases">
        <authorList>
            <person name="de Groot N.N."/>
        </authorList>
    </citation>
    <scope>NUCLEOTIDE SEQUENCE [LARGE SCALE GENOMIC DNA]</scope>
    <source>
        <strain evidence="6 7">BH539</strain>
    </source>
</reference>
<evidence type="ECO:0000256" key="2">
    <source>
        <dbReference type="ARBA" id="ARBA00023015"/>
    </source>
</evidence>
<keyword evidence="4" id="KW-0804">Transcription</keyword>
<evidence type="ECO:0000256" key="1">
    <source>
        <dbReference type="ARBA" id="ARBA00009437"/>
    </source>
</evidence>
<dbReference type="AlphaFoldDB" id="A0A1G7QC94"/>
<keyword evidence="3 6" id="KW-0238">DNA-binding</keyword>
<evidence type="ECO:0000259" key="5">
    <source>
        <dbReference type="PROSITE" id="PS50931"/>
    </source>
</evidence>
<dbReference type="FunFam" id="1.10.10.10:FF:000001">
    <property type="entry name" value="LysR family transcriptional regulator"/>
    <property type="match status" value="1"/>
</dbReference>
<dbReference type="Pfam" id="PF03466">
    <property type="entry name" value="LysR_substrate"/>
    <property type="match status" value="1"/>
</dbReference>
<dbReference type="Proteomes" id="UP000198641">
    <property type="component" value="Unassembled WGS sequence"/>
</dbReference>
<accession>A0A1G7QC94</accession>
<dbReference type="PRINTS" id="PR00039">
    <property type="entry name" value="HTHLYSR"/>
</dbReference>
<dbReference type="InterPro" id="IPR036390">
    <property type="entry name" value="WH_DNA-bd_sf"/>
</dbReference>
<organism evidence="6 7">
    <name type="scientific">Onishia taeanensis</name>
    <dbReference type="NCBI Taxonomy" id="284577"/>
    <lineage>
        <taxon>Bacteria</taxon>
        <taxon>Pseudomonadati</taxon>
        <taxon>Pseudomonadota</taxon>
        <taxon>Gammaproteobacteria</taxon>
        <taxon>Oceanospirillales</taxon>
        <taxon>Halomonadaceae</taxon>
        <taxon>Onishia</taxon>
    </lineage>
</organism>
<dbReference type="PANTHER" id="PTHR30126:SF2">
    <property type="entry name" value="HTH-TYPE TRANSCRIPTIONAL REGULATOR YJIE"/>
    <property type="match status" value="1"/>
</dbReference>
<dbReference type="CDD" id="cd05466">
    <property type="entry name" value="PBP2_LTTR_substrate"/>
    <property type="match status" value="1"/>
</dbReference>
<dbReference type="InterPro" id="IPR000847">
    <property type="entry name" value="LysR_HTH_N"/>
</dbReference>
<comment type="similarity">
    <text evidence="1">Belongs to the LysR transcriptional regulatory family.</text>
</comment>
<evidence type="ECO:0000256" key="4">
    <source>
        <dbReference type="ARBA" id="ARBA00023163"/>
    </source>
</evidence>
<dbReference type="PANTHER" id="PTHR30126">
    <property type="entry name" value="HTH-TYPE TRANSCRIPTIONAL REGULATOR"/>
    <property type="match status" value="1"/>
</dbReference>
<dbReference type="SUPFAM" id="SSF53850">
    <property type="entry name" value="Periplasmic binding protein-like II"/>
    <property type="match status" value="1"/>
</dbReference>
<keyword evidence="7" id="KW-1185">Reference proteome</keyword>
<feature type="domain" description="HTH lysR-type" evidence="5">
    <location>
        <begin position="1"/>
        <end position="58"/>
    </location>
</feature>
<evidence type="ECO:0000313" key="7">
    <source>
        <dbReference type="Proteomes" id="UP000198641"/>
    </source>
</evidence>
<dbReference type="Gene3D" id="1.10.10.10">
    <property type="entry name" value="Winged helix-like DNA-binding domain superfamily/Winged helix DNA-binding domain"/>
    <property type="match status" value="1"/>
</dbReference>
<dbReference type="OrthoDB" id="6971749at2"/>
<keyword evidence="2" id="KW-0805">Transcription regulation</keyword>
<dbReference type="Pfam" id="PF00126">
    <property type="entry name" value="HTH_1"/>
    <property type="match status" value="1"/>
</dbReference>
<dbReference type="PROSITE" id="PS50931">
    <property type="entry name" value="HTH_LYSR"/>
    <property type="match status" value="1"/>
</dbReference>
<gene>
    <name evidence="6" type="ORF">SAMN05216571_103201</name>
</gene>